<name>A0A4E9EJC9_GIBZA</name>
<evidence type="ECO:0000313" key="2">
    <source>
        <dbReference type="EMBL" id="VIO62723.1"/>
    </source>
</evidence>
<dbReference type="EMBL" id="CAAKMV010000163">
    <property type="protein sequence ID" value="VIO62723.1"/>
    <property type="molecule type" value="Genomic_DNA"/>
</dbReference>
<accession>A0A4E9EJC9</accession>
<protein>
    <submittedName>
        <fullName evidence="2">Uncharacterized protein</fullName>
    </submittedName>
</protein>
<evidence type="ECO:0000313" key="1">
    <source>
        <dbReference type="EMBL" id="CAG1988989.1"/>
    </source>
</evidence>
<sequence length="225" mass="25517">MSHPADDAAFFNFYTSQEGQASHRGLRRMKQMRLDEDRESKQGNVAGNNQFLERALHLVDRFARTINDFNRLLPPQRMQGAPPRRCRTLVTLPMSQLCAGAGHASNEDGDPIKPNLELYYVVWPKHMSQKLPTEAWVITGHPLAPQELLAQQAKNYPTMLCHQHIDGSIYSRGWEDTLHSLRTHSPPSTTLYTSLYGLISTIRKISSVNCTNKHQKPPPHTLTVL</sequence>
<dbReference type="AlphaFoldDB" id="A0A4E9EJC9"/>
<reference evidence="2" key="1">
    <citation type="submission" date="2019-04" db="EMBL/GenBank/DDBJ databases">
        <authorList>
            <person name="Melise S."/>
            <person name="Noan J."/>
            <person name="Okalmin O."/>
        </authorList>
    </citation>
    <scope>NUCLEOTIDE SEQUENCE</scope>
    <source>
        <strain evidence="2">FN9</strain>
    </source>
</reference>
<organism evidence="2">
    <name type="scientific">Gibberella zeae</name>
    <name type="common">Wheat head blight fungus</name>
    <name type="synonym">Fusarium graminearum</name>
    <dbReference type="NCBI Taxonomy" id="5518"/>
    <lineage>
        <taxon>Eukaryota</taxon>
        <taxon>Fungi</taxon>
        <taxon>Dikarya</taxon>
        <taxon>Ascomycota</taxon>
        <taxon>Pezizomycotina</taxon>
        <taxon>Sordariomycetes</taxon>
        <taxon>Hypocreomycetidae</taxon>
        <taxon>Hypocreales</taxon>
        <taxon>Nectriaceae</taxon>
        <taxon>Fusarium</taxon>
    </lineage>
</organism>
<gene>
    <name evidence="2" type="ORF">FUG_LOCUS477662</name>
    <name evidence="1" type="ORF">MDCFG202_LOCUS306998</name>
</gene>
<dbReference type="EMBL" id="CAJPIJ010000146">
    <property type="protein sequence ID" value="CAG1988989.1"/>
    <property type="molecule type" value="Genomic_DNA"/>
</dbReference>
<dbReference type="Proteomes" id="UP000746612">
    <property type="component" value="Unassembled WGS sequence"/>
</dbReference>
<proteinExistence type="predicted"/>
<reference evidence="1" key="2">
    <citation type="submission" date="2021-03" db="EMBL/GenBank/DDBJ databases">
        <authorList>
            <person name="Alouane T."/>
            <person name="Langin T."/>
            <person name="Bonhomme L."/>
        </authorList>
    </citation>
    <scope>NUCLEOTIDE SEQUENCE</scope>
    <source>
        <strain evidence="1">MDC_Fg202</strain>
    </source>
</reference>